<evidence type="ECO:0000313" key="2">
    <source>
        <dbReference type="Proteomes" id="UP000231259"/>
    </source>
</evidence>
<name>A0A2G8RJ33_9RHOB</name>
<gene>
    <name evidence="1" type="ORF">P775_04035</name>
</gene>
<dbReference type="EMBL" id="AWWI01000034">
    <property type="protein sequence ID" value="PIL21512.1"/>
    <property type="molecule type" value="Genomic_DNA"/>
</dbReference>
<keyword evidence="2" id="KW-1185">Reference proteome</keyword>
<accession>A0A2G8RJ33</accession>
<reference evidence="1 2" key="1">
    <citation type="submission" date="2013-09" db="EMBL/GenBank/DDBJ databases">
        <title>Genome sequencing of Phaeobacter antarcticus sp. nov. SM1211.</title>
        <authorList>
            <person name="Zhang X.-Y."/>
            <person name="Liu C."/>
            <person name="Chen X.-L."/>
            <person name="Xie B.-B."/>
            <person name="Qin Q.-L."/>
            <person name="Rong J.-C."/>
            <person name="Zhang Y.-Z."/>
        </authorList>
    </citation>
    <scope>NUCLEOTIDE SEQUENCE [LARGE SCALE GENOMIC DNA]</scope>
    <source>
        <strain evidence="1 2">SM1211</strain>
    </source>
</reference>
<proteinExistence type="predicted"/>
<organism evidence="1 2">
    <name type="scientific">Puniceibacterium antarcticum</name>
    <dbReference type="NCBI Taxonomy" id="1206336"/>
    <lineage>
        <taxon>Bacteria</taxon>
        <taxon>Pseudomonadati</taxon>
        <taxon>Pseudomonadota</taxon>
        <taxon>Alphaproteobacteria</taxon>
        <taxon>Rhodobacterales</taxon>
        <taxon>Paracoccaceae</taxon>
        <taxon>Puniceibacterium</taxon>
    </lineage>
</organism>
<dbReference type="AlphaFoldDB" id="A0A2G8RJ33"/>
<dbReference type="RefSeq" id="WP_099909731.1">
    <property type="nucleotide sequence ID" value="NZ_AWWI01000034.1"/>
</dbReference>
<comment type="caution">
    <text evidence="1">The sequence shown here is derived from an EMBL/GenBank/DDBJ whole genome shotgun (WGS) entry which is preliminary data.</text>
</comment>
<protein>
    <submittedName>
        <fullName evidence="1">Uncharacterized protein</fullName>
    </submittedName>
</protein>
<sequence length="74" mass="8187">MAVTRFARQRLSAANGCLLHFVTGGIWEFRTIIEELLEHARFAIGKGFGHIGNKSPFVKAGTPLRTIYKAQLDG</sequence>
<evidence type="ECO:0000313" key="1">
    <source>
        <dbReference type="EMBL" id="PIL21512.1"/>
    </source>
</evidence>
<dbReference type="Proteomes" id="UP000231259">
    <property type="component" value="Unassembled WGS sequence"/>
</dbReference>